<feature type="compositionally biased region" description="Polar residues" evidence="1">
    <location>
        <begin position="84"/>
        <end position="98"/>
    </location>
</feature>
<evidence type="ECO:0000256" key="1">
    <source>
        <dbReference type="SAM" id="MobiDB-lite"/>
    </source>
</evidence>
<reference evidence="2" key="1">
    <citation type="submission" date="2020-08" db="EMBL/GenBank/DDBJ databases">
        <title>Multicomponent nature underlies the extraordinary mechanical properties of spider dragline silk.</title>
        <authorList>
            <person name="Kono N."/>
            <person name="Nakamura H."/>
            <person name="Mori M."/>
            <person name="Yoshida Y."/>
            <person name="Ohtoshi R."/>
            <person name="Malay A.D."/>
            <person name="Moran D.A.P."/>
            <person name="Tomita M."/>
            <person name="Numata K."/>
            <person name="Arakawa K."/>
        </authorList>
    </citation>
    <scope>NUCLEOTIDE SEQUENCE</scope>
</reference>
<comment type="caution">
    <text evidence="2">The sequence shown here is derived from an EMBL/GenBank/DDBJ whole genome shotgun (WGS) entry which is preliminary data.</text>
</comment>
<name>A0A8X6NRL4_NEPPI</name>
<gene>
    <name evidence="2" type="primary">Foxp1</name>
    <name evidence="2" type="ORF">NPIL_326561</name>
</gene>
<proteinExistence type="predicted"/>
<organism evidence="2 3">
    <name type="scientific">Nephila pilipes</name>
    <name type="common">Giant wood spider</name>
    <name type="synonym">Nephila maculata</name>
    <dbReference type="NCBI Taxonomy" id="299642"/>
    <lineage>
        <taxon>Eukaryota</taxon>
        <taxon>Metazoa</taxon>
        <taxon>Ecdysozoa</taxon>
        <taxon>Arthropoda</taxon>
        <taxon>Chelicerata</taxon>
        <taxon>Arachnida</taxon>
        <taxon>Araneae</taxon>
        <taxon>Araneomorphae</taxon>
        <taxon>Entelegynae</taxon>
        <taxon>Araneoidea</taxon>
        <taxon>Nephilidae</taxon>
        <taxon>Nephila</taxon>
    </lineage>
</organism>
<evidence type="ECO:0000313" key="2">
    <source>
        <dbReference type="EMBL" id="GFT29092.1"/>
    </source>
</evidence>
<feature type="region of interest" description="Disordered" evidence="1">
    <location>
        <begin position="57"/>
        <end position="109"/>
    </location>
</feature>
<dbReference type="Proteomes" id="UP000887013">
    <property type="component" value="Unassembled WGS sequence"/>
</dbReference>
<dbReference type="OrthoDB" id="6436379at2759"/>
<keyword evidence="3" id="KW-1185">Reference proteome</keyword>
<accession>A0A8X6NRL4</accession>
<protein>
    <submittedName>
        <fullName evidence="2">Forkhead box protein P1</fullName>
    </submittedName>
</protein>
<evidence type="ECO:0000313" key="3">
    <source>
        <dbReference type="Proteomes" id="UP000887013"/>
    </source>
</evidence>
<dbReference type="EMBL" id="BMAW01060994">
    <property type="protein sequence ID" value="GFT29092.1"/>
    <property type="molecule type" value="Genomic_DNA"/>
</dbReference>
<dbReference type="AlphaFoldDB" id="A0A8X6NRL4"/>
<sequence length="138" mass="15274">MHVNKYCVIFISLTSERHVNHYGNNSNGLKKQPFVSTQSRSRFKALLQCKFDHQSRVTKNGGMVPETGHGMMDHEEDGDVAINLSKNQAPRSADTPNGNAEPEDGEPQTDLLRMTAQLDTVSCETRLKMGCWAPNGGN</sequence>